<evidence type="ECO:0000256" key="1">
    <source>
        <dbReference type="SAM" id="MobiDB-lite"/>
    </source>
</evidence>
<evidence type="ECO:0000259" key="2">
    <source>
        <dbReference type="Pfam" id="PF19439"/>
    </source>
</evidence>
<gene>
    <name evidence="3" type="ORF">U0070_008597</name>
</gene>
<dbReference type="EMBL" id="JBBHLL010000037">
    <property type="protein sequence ID" value="KAK7825841.1"/>
    <property type="molecule type" value="Genomic_DNA"/>
</dbReference>
<protein>
    <recommendedName>
        <fullName evidence="2">CLEC16A/TT9 C-terminal domain-containing protein</fullName>
    </recommendedName>
</protein>
<feature type="region of interest" description="Disordered" evidence="1">
    <location>
        <begin position="156"/>
        <end position="179"/>
    </location>
</feature>
<keyword evidence="4" id="KW-1185">Reference proteome</keyword>
<dbReference type="Pfam" id="PF19439">
    <property type="entry name" value="CLEC16A_C"/>
    <property type="match status" value="1"/>
</dbReference>
<dbReference type="AlphaFoldDB" id="A0AAW0JHI8"/>
<dbReference type="InterPro" id="IPR045820">
    <property type="entry name" value="CLEC16A/TT9_C"/>
</dbReference>
<sequence length="179" mass="18360">LVAYCCLAGFAVAQCINQHSSPSLSSPSPPSASGSPGGSGSTSHCDSGGSSSTPSATQSPADAPTTPEQPQPHLLVQSVIVNEMDVNSKPSKNLARNSEVETMHLSPSLLPAQQPTISLLYEDTADTLSVESLTLVPPVDPHSLRALTGIPQLPALATAGTETPNEDTVYPEPASPTEH</sequence>
<feature type="compositionally biased region" description="Low complexity" evidence="1">
    <location>
        <begin position="41"/>
        <end position="66"/>
    </location>
</feature>
<reference evidence="3 4" key="1">
    <citation type="journal article" date="2023" name="bioRxiv">
        <title>Conserved and derived expression patterns and positive selection on dental genes reveal complex evolutionary context of ever-growing rodent molars.</title>
        <authorList>
            <person name="Calamari Z.T."/>
            <person name="Song A."/>
            <person name="Cohen E."/>
            <person name="Akter M."/>
            <person name="Roy R.D."/>
            <person name="Hallikas O."/>
            <person name="Christensen M.M."/>
            <person name="Li P."/>
            <person name="Marangoni P."/>
            <person name="Jernvall J."/>
            <person name="Klein O.D."/>
        </authorList>
    </citation>
    <scope>NUCLEOTIDE SEQUENCE [LARGE SCALE GENOMIC DNA]</scope>
    <source>
        <strain evidence="3">V071</strain>
    </source>
</reference>
<feature type="non-terminal residue" evidence="3">
    <location>
        <position position="1"/>
    </location>
</feature>
<evidence type="ECO:0000313" key="3">
    <source>
        <dbReference type="EMBL" id="KAK7825841.1"/>
    </source>
</evidence>
<feature type="domain" description="CLEC16A/TT9 C-terminal" evidence="2">
    <location>
        <begin position="8"/>
        <end position="147"/>
    </location>
</feature>
<feature type="region of interest" description="Disordered" evidence="1">
    <location>
        <begin position="19"/>
        <end position="96"/>
    </location>
</feature>
<feature type="compositionally biased region" description="Low complexity" evidence="1">
    <location>
        <begin position="20"/>
        <end position="34"/>
    </location>
</feature>
<proteinExistence type="predicted"/>
<evidence type="ECO:0000313" key="4">
    <source>
        <dbReference type="Proteomes" id="UP001488838"/>
    </source>
</evidence>
<name>A0AAW0JHI8_MYOGA</name>
<organism evidence="3 4">
    <name type="scientific">Myodes glareolus</name>
    <name type="common">Bank vole</name>
    <name type="synonym">Clethrionomys glareolus</name>
    <dbReference type="NCBI Taxonomy" id="447135"/>
    <lineage>
        <taxon>Eukaryota</taxon>
        <taxon>Metazoa</taxon>
        <taxon>Chordata</taxon>
        <taxon>Craniata</taxon>
        <taxon>Vertebrata</taxon>
        <taxon>Euteleostomi</taxon>
        <taxon>Mammalia</taxon>
        <taxon>Eutheria</taxon>
        <taxon>Euarchontoglires</taxon>
        <taxon>Glires</taxon>
        <taxon>Rodentia</taxon>
        <taxon>Myomorpha</taxon>
        <taxon>Muroidea</taxon>
        <taxon>Cricetidae</taxon>
        <taxon>Arvicolinae</taxon>
        <taxon>Myodes</taxon>
    </lineage>
</organism>
<comment type="caution">
    <text evidence="3">The sequence shown here is derived from an EMBL/GenBank/DDBJ whole genome shotgun (WGS) entry which is preliminary data.</text>
</comment>
<accession>A0AAW0JHI8</accession>
<dbReference type="Proteomes" id="UP001488838">
    <property type="component" value="Unassembled WGS sequence"/>
</dbReference>